<keyword evidence="2" id="KW-1185">Reference proteome</keyword>
<comment type="caution">
    <text evidence="1">The sequence shown here is derived from an EMBL/GenBank/DDBJ whole genome shotgun (WGS) entry which is preliminary data.</text>
</comment>
<sequence>MHIDEVIARRLQFAIDEIKKAPSSMILETQTPWCHPLLYRDGMPKSMQDAHASCALYLAKNAVNAPIIMQAIETNASSLLLSPPPSTADLLPILAYTQSLILYQIIRLFDGGISARSSAERTIPALEHSAMCLLAHVRFDLEPPSTELPLYPLAPTISFWHDWIVQESARRTLLFCFFFLQVYRLLVGQKGLECDGRLGLCHSWTLSRYLWTAGTAVQFAGVWKERNHFVVTDAQFGEVLKEAQAGDVDWFGRMFMSTLLGVEEAEGWFMSRGGELRVL</sequence>
<evidence type="ECO:0000313" key="2">
    <source>
        <dbReference type="Proteomes" id="UP001251528"/>
    </source>
</evidence>
<dbReference type="EMBL" id="JASWJB010000387">
    <property type="protein sequence ID" value="KAK2590880.1"/>
    <property type="molecule type" value="Genomic_DNA"/>
</dbReference>
<organism evidence="1 2">
    <name type="scientific">Conoideocrella luteorostrata</name>
    <dbReference type="NCBI Taxonomy" id="1105319"/>
    <lineage>
        <taxon>Eukaryota</taxon>
        <taxon>Fungi</taxon>
        <taxon>Dikarya</taxon>
        <taxon>Ascomycota</taxon>
        <taxon>Pezizomycotina</taxon>
        <taxon>Sordariomycetes</taxon>
        <taxon>Hypocreomycetidae</taxon>
        <taxon>Hypocreales</taxon>
        <taxon>Clavicipitaceae</taxon>
        <taxon>Conoideocrella</taxon>
    </lineage>
</organism>
<dbReference type="AlphaFoldDB" id="A0AAJ0FVW0"/>
<proteinExistence type="predicted"/>
<name>A0AAJ0FVW0_9HYPO</name>
<gene>
    <name evidence="1" type="ORF">QQS21_011434</name>
</gene>
<accession>A0AAJ0FVW0</accession>
<reference evidence="1" key="1">
    <citation type="submission" date="2023-06" db="EMBL/GenBank/DDBJ databases">
        <title>Conoideocrella luteorostrata (Hypocreales: Clavicipitaceae), a potential biocontrol fungus for elongate hemlock scale in United States Christmas tree production areas.</title>
        <authorList>
            <person name="Barrett H."/>
            <person name="Lovett B."/>
            <person name="Macias A.M."/>
            <person name="Stajich J.E."/>
            <person name="Kasson M.T."/>
        </authorList>
    </citation>
    <scope>NUCLEOTIDE SEQUENCE</scope>
    <source>
        <strain evidence="1">ARSEF 14590</strain>
    </source>
</reference>
<dbReference type="Proteomes" id="UP001251528">
    <property type="component" value="Unassembled WGS sequence"/>
</dbReference>
<evidence type="ECO:0000313" key="1">
    <source>
        <dbReference type="EMBL" id="KAK2590880.1"/>
    </source>
</evidence>
<protein>
    <submittedName>
        <fullName evidence="1">Uncharacterized protein</fullName>
    </submittedName>
</protein>